<organism evidence="2 3">
    <name type="scientific">Streptomyces albospinus</name>
    <dbReference type="NCBI Taxonomy" id="285515"/>
    <lineage>
        <taxon>Bacteria</taxon>
        <taxon>Bacillati</taxon>
        <taxon>Actinomycetota</taxon>
        <taxon>Actinomycetes</taxon>
        <taxon>Kitasatosporales</taxon>
        <taxon>Streptomycetaceae</taxon>
        <taxon>Streptomyces</taxon>
    </lineage>
</organism>
<dbReference type="Proteomes" id="UP000654471">
    <property type="component" value="Unassembled WGS sequence"/>
</dbReference>
<feature type="compositionally biased region" description="Basic and acidic residues" evidence="1">
    <location>
        <begin position="1"/>
        <end position="16"/>
    </location>
</feature>
<evidence type="ECO:0000313" key="3">
    <source>
        <dbReference type="Proteomes" id="UP000654471"/>
    </source>
</evidence>
<evidence type="ECO:0000313" key="2">
    <source>
        <dbReference type="EMBL" id="GGV01848.1"/>
    </source>
</evidence>
<protein>
    <recommendedName>
        <fullName evidence="4">IclR-ED domain-containing protein</fullName>
    </recommendedName>
</protein>
<name>A0ABQ2VQJ4_9ACTN</name>
<gene>
    <name evidence="2" type="ORF">GCM10010211_81420</name>
</gene>
<reference evidence="3" key="1">
    <citation type="journal article" date="2019" name="Int. J. Syst. Evol. Microbiol.">
        <title>The Global Catalogue of Microorganisms (GCM) 10K type strain sequencing project: providing services to taxonomists for standard genome sequencing and annotation.</title>
        <authorList>
            <consortium name="The Broad Institute Genomics Platform"/>
            <consortium name="The Broad Institute Genome Sequencing Center for Infectious Disease"/>
            <person name="Wu L."/>
            <person name="Ma J."/>
        </authorList>
    </citation>
    <scope>NUCLEOTIDE SEQUENCE [LARGE SCALE GENOMIC DNA]</scope>
    <source>
        <strain evidence="3">JCM 3399</strain>
    </source>
</reference>
<feature type="region of interest" description="Disordered" evidence="1">
    <location>
        <begin position="1"/>
        <end position="20"/>
    </location>
</feature>
<evidence type="ECO:0000256" key="1">
    <source>
        <dbReference type="SAM" id="MobiDB-lite"/>
    </source>
</evidence>
<dbReference type="EMBL" id="BMRP01000074">
    <property type="protein sequence ID" value="GGV01848.1"/>
    <property type="molecule type" value="Genomic_DNA"/>
</dbReference>
<comment type="caution">
    <text evidence="2">The sequence shown here is derived from an EMBL/GenBank/DDBJ whole genome shotgun (WGS) entry which is preliminary data.</text>
</comment>
<evidence type="ECO:0008006" key="4">
    <source>
        <dbReference type="Google" id="ProtNLM"/>
    </source>
</evidence>
<accession>A0ABQ2VQJ4</accession>
<sequence>MEKGTDVPQELDRETGDGLIGIRDPAEVDAAFDRGERCVGTAVVGLVLNSDDVAVVAPRVLRALRSSDATVRSLVT</sequence>
<keyword evidence="3" id="KW-1185">Reference proteome</keyword>
<proteinExistence type="predicted"/>